<keyword evidence="1" id="KW-0812">Transmembrane</keyword>
<dbReference type="Proteomes" id="UP001238096">
    <property type="component" value="Chromosome"/>
</dbReference>
<evidence type="ECO:0000313" key="3">
    <source>
        <dbReference type="Proteomes" id="UP001238096"/>
    </source>
</evidence>
<evidence type="ECO:0000313" key="2">
    <source>
        <dbReference type="EMBL" id="WMB28131.1"/>
    </source>
</evidence>
<dbReference type="EMBL" id="CP110509">
    <property type="protein sequence ID" value="WMB28131.1"/>
    <property type="molecule type" value="Genomic_DNA"/>
</dbReference>
<keyword evidence="1" id="KW-0472">Membrane</keyword>
<reference evidence="3" key="1">
    <citation type="submission" date="2022-10" db="EMBL/GenBank/DDBJ databases">
        <title>Streptococcus didelphis as causative of fatal infections in opossums (Didelphis albiventris).</title>
        <authorList>
            <person name="Breyer G.M."/>
            <person name="Da Silva M.E.R.J."/>
            <person name="Siqueira F.M."/>
        </authorList>
    </citation>
    <scope>NUCLEOTIDE SEQUENCE [LARGE SCALE GENOMIC DNA]</scope>
    <source>
        <strain evidence="3">LBVP101/21</strain>
    </source>
</reference>
<gene>
    <name evidence="2" type="ORF">N1496_09680</name>
</gene>
<evidence type="ECO:0000256" key="1">
    <source>
        <dbReference type="SAM" id="Phobius"/>
    </source>
</evidence>
<name>A0ABY9LGY7_9STRE</name>
<organism evidence="2 3">
    <name type="scientific">Streptococcus didelphis</name>
    <dbReference type="NCBI Taxonomy" id="102886"/>
    <lineage>
        <taxon>Bacteria</taxon>
        <taxon>Bacillati</taxon>
        <taxon>Bacillota</taxon>
        <taxon>Bacilli</taxon>
        <taxon>Lactobacillales</taxon>
        <taxon>Streptococcaceae</taxon>
        <taxon>Streptococcus</taxon>
    </lineage>
</organism>
<dbReference type="Pfam" id="PF12459">
    <property type="entry name" value="DltX"/>
    <property type="match status" value="1"/>
</dbReference>
<dbReference type="RefSeq" id="WP_018366163.1">
    <property type="nucleotide sequence ID" value="NZ_CP104407.1"/>
</dbReference>
<proteinExistence type="predicted"/>
<keyword evidence="1" id="KW-1133">Transmembrane helix</keyword>
<protein>
    <submittedName>
        <fullName evidence="2">Teichoic acid D-Ala incorporation-associated protein DltX</fullName>
    </submittedName>
</protein>
<keyword evidence="3" id="KW-1185">Reference proteome</keyword>
<dbReference type="InterPro" id="IPR021008">
    <property type="entry name" value="DltX"/>
</dbReference>
<sequence>MLEESKVKTIAVFIGKIILFYIIFMLLVYFFGYTGYGQGNFIYNEF</sequence>
<feature type="transmembrane region" description="Helical" evidence="1">
    <location>
        <begin position="12"/>
        <end position="31"/>
    </location>
</feature>
<accession>A0ABY9LGY7</accession>